<keyword evidence="1" id="KW-0378">Hydrolase</keyword>
<dbReference type="GO" id="GO:0016787">
    <property type="term" value="F:hydrolase activity"/>
    <property type="evidence" value="ECO:0007669"/>
    <property type="project" value="UniProtKB-KW"/>
</dbReference>
<name>A0A1I8FDW9_9PLAT</name>
<evidence type="ECO:0000256" key="2">
    <source>
        <dbReference type="ARBA" id="ARBA00022806"/>
    </source>
</evidence>
<organism evidence="4 5">
    <name type="scientific">Macrostomum lignano</name>
    <dbReference type="NCBI Taxonomy" id="282301"/>
    <lineage>
        <taxon>Eukaryota</taxon>
        <taxon>Metazoa</taxon>
        <taxon>Spiralia</taxon>
        <taxon>Lophotrochozoa</taxon>
        <taxon>Platyhelminthes</taxon>
        <taxon>Rhabditophora</taxon>
        <taxon>Macrostomorpha</taxon>
        <taxon>Macrostomida</taxon>
        <taxon>Macrostomidae</taxon>
        <taxon>Macrostomum</taxon>
    </lineage>
</organism>
<dbReference type="AlphaFoldDB" id="A0A1I8FDW9"/>
<evidence type="ECO:0000313" key="5">
    <source>
        <dbReference type="WBParaSite" id="maker-unitig_31045-snap-gene-0.1-mRNA-1"/>
    </source>
</evidence>
<accession>A0A1I8FDW9</accession>
<evidence type="ECO:0000313" key="4">
    <source>
        <dbReference type="Proteomes" id="UP000095280"/>
    </source>
</evidence>
<dbReference type="Pfam" id="PF00270">
    <property type="entry name" value="DEAD"/>
    <property type="match status" value="1"/>
</dbReference>
<dbReference type="InterPro" id="IPR027417">
    <property type="entry name" value="P-loop_NTPase"/>
</dbReference>
<keyword evidence="2" id="KW-0547">Nucleotide-binding</keyword>
<dbReference type="PANTHER" id="PTHR47958">
    <property type="entry name" value="ATP-DEPENDENT RNA HELICASE DBP3"/>
    <property type="match status" value="1"/>
</dbReference>
<keyword evidence="2" id="KW-0067">ATP-binding</keyword>
<sequence length="253" mass="27339">LKAIPLGRCGLDLVVQSKAGTGKTCVFAIFANNHRQGEVVAGVRVLALSPTSRSGSAEPAGYRDHRAASGWTACACSSCHRAAGVKEAEAEAATDRVRMLVLDEADALLNESFQQDINCIYWKLPQNKQVLALSATYPDSMAQQLSMYMRRSNAAAANCLAFDSTGTPLPDSHLPNLVLERKARILGDLLAQVQFGQCLVFSNYQERARELCQRLEAAGWPGGLSGWPAAAVRANRGPTIGYDALRDFRCRVL</sequence>
<dbReference type="Proteomes" id="UP000095280">
    <property type="component" value="Unplaced"/>
</dbReference>
<dbReference type="InterPro" id="IPR014001">
    <property type="entry name" value="Helicase_ATP-bd"/>
</dbReference>
<dbReference type="GO" id="GO:0005524">
    <property type="term" value="F:ATP binding"/>
    <property type="evidence" value="ECO:0007669"/>
    <property type="project" value="InterPro"/>
</dbReference>
<keyword evidence="4" id="KW-1185">Reference proteome</keyword>
<protein>
    <submittedName>
        <fullName evidence="5">Helicase ATP-binding domain-containing protein</fullName>
    </submittedName>
</protein>
<feature type="domain" description="Helicase ATP-binding" evidence="3">
    <location>
        <begin position="4"/>
        <end position="155"/>
    </location>
</feature>
<keyword evidence="2" id="KW-0347">Helicase</keyword>
<dbReference type="SUPFAM" id="SSF52540">
    <property type="entry name" value="P-loop containing nucleoside triphosphate hydrolases"/>
    <property type="match status" value="1"/>
</dbReference>
<dbReference type="PROSITE" id="PS51192">
    <property type="entry name" value="HELICASE_ATP_BIND_1"/>
    <property type="match status" value="1"/>
</dbReference>
<dbReference type="InterPro" id="IPR011545">
    <property type="entry name" value="DEAD/DEAH_box_helicase_dom"/>
</dbReference>
<dbReference type="Gene3D" id="3.40.50.300">
    <property type="entry name" value="P-loop containing nucleotide triphosphate hydrolases"/>
    <property type="match status" value="1"/>
</dbReference>
<reference evidence="5" key="1">
    <citation type="submission" date="2016-11" db="UniProtKB">
        <authorList>
            <consortium name="WormBaseParasite"/>
        </authorList>
    </citation>
    <scope>IDENTIFICATION</scope>
</reference>
<evidence type="ECO:0000256" key="1">
    <source>
        <dbReference type="ARBA" id="ARBA00022801"/>
    </source>
</evidence>
<dbReference type="GO" id="GO:0004386">
    <property type="term" value="F:helicase activity"/>
    <property type="evidence" value="ECO:0007669"/>
    <property type="project" value="UniProtKB-KW"/>
</dbReference>
<proteinExistence type="predicted"/>
<dbReference type="GO" id="GO:0003676">
    <property type="term" value="F:nucleic acid binding"/>
    <property type="evidence" value="ECO:0007669"/>
    <property type="project" value="InterPro"/>
</dbReference>
<dbReference type="WBParaSite" id="maker-unitig_31045-snap-gene-0.1-mRNA-1">
    <property type="protein sequence ID" value="maker-unitig_31045-snap-gene-0.1-mRNA-1"/>
    <property type="gene ID" value="maker-unitig_31045-snap-gene-0.1"/>
</dbReference>
<evidence type="ECO:0000259" key="3">
    <source>
        <dbReference type="PROSITE" id="PS51192"/>
    </source>
</evidence>